<proteinExistence type="predicted"/>
<dbReference type="Proteomes" id="UP000297288">
    <property type="component" value="Unassembled WGS sequence"/>
</dbReference>
<protein>
    <submittedName>
        <fullName evidence="1">Uncharacterized protein</fullName>
    </submittedName>
</protein>
<gene>
    <name evidence="1" type="ORF">E4650_08945</name>
</gene>
<reference evidence="1 2" key="1">
    <citation type="submission" date="2019-04" db="EMBL/GenBank/DDBJ databases">
        <title>Draft genome sequence data and analysis of a Fermenting Bacterium, Geotoga petraea strain HO-Geo1, isolated from heavy-oil petroleum reservoir in Russia.</title>
        <authorList>
            <person name="Grouzdev D.S."/>
            <person name="Semenova E.M."/>
            <person name="Sokolova D.S."/>
            <person name="Tourova T.P."/>
            <person name="Poltaraus A.B."/>
            <person name="Nazina T.N."/>
        </authorList>
    </citation>
    <scope>NUCLEOTIDE SEQUENCE [LARGE SCALE GENOMIC DNA]</scope>
    <source>
        <strain evidence="1 2">HO-Geo1</strain>
    </source>
</reference>
<accession>A0A4Z0W178</accession>
<dbReference type="RefSeq" id="WP_135403124.1">
    <property type="nucleotide sequence ID" value="NZ_SRME01000006.1"/>
</dbReference>
<organism evidence="1 2">
    <name type="scientific">Geotoga petraea</name>
    <dbReference type="NCBI Taxonomy" id="28234"/>
    <lineage>
        <taxon>Bacteria</taxon>
        <taxon>Thermotogati</taxon>
        <taxon>Thermotogota</taxon>
        <taxon>Thermotogae</taxon>
        <taxon>Petrotogales</taxon>
        <taxon>Petrotogaceae</taxon>
        <taxon>Geotoga</taxon>
    </lineage>
</organism>
<dbReference type="AlphaFoldDB" id="A0A4Z0W178"/>
<dbReference type="EMBL" id="SRME01000006">
    <property type="protein sequence ID" value="TGG86975.1"/>
    <property type="molecule type" value="Genomic_DNA"/>
</dbReference>
<name>A0A4Z0W178_9BACT</name>
<comment type="caution">
    <text evidence="1">The sequence shown here is derived from an EMBL/GenBank/DDBJ whole genome shotgun (WGS) entry which is preliminary data.</text>
</comment>
<sequence length="258" mass="30519">MLNTLFFKVDTENGILNKKVIYKTFKKIPYYSKGDKEDNPLFSDFRNDLNHSLNQFQTESKNDILYAKFTTKDRSTYDLDNILLYNVLKESTNNIFENGIICELKYSETFDNIYNHEYSYGLINKEEIDELFENDLKLFDFDISVFNKIIEKERKTILKNNFVFLGDNDKNYGIVENFALDLELSTNYKFSIKMIKDIIDSITLSLHYDNSTIKNNYSILGYNENKSGGQDNRLNLFRIMKKNNTNENFLLKGKVFKY</sequence>
<evidence type="ECO:0000313" key="1">
    <source>
        <dbReference type="EMBL" id="TGG86975.1"/>
    </source>
</evidence>
<evidence type="ECO:0000313" key="2">
    <source>
        <dbReference type="Proteomes" id="UP000297288"/>
    </source>
</evidence>